<proteinExistence type="predicted"/>
<dbReference type="InterPro" id="IPR002110">
    <property type="entry name" value="Ankyrin_rpt"/>
</dbReference>
<feature type="compositionally biased region" description="Basic residues" evidence="2">
    <location>
        <begin position="723"/>
        <end position="733"/>
    </location>
</feature>
<feature type="repeat" description="ARM" evidence="1">
    <location>
        <begin position="210"/>
        <end position="252"/>
    </location>
</feature>
<protein>
    <recommendedName>
        <fullName evidence="5">Ankyrin and armadillo repeat-containing protein</fullName>
    </recommendedName>
</protein>
<organism evidence="3 4">
    <name type="scientific">Oncorhynchus tshawytscha</name>
    <name type="common">Chinook salmon</name>
    <name type="synonym">Salmo tshawytscha</name>
    <dbReference type="NCBI Taxonomy" id="74940"/>
    <lineage>
        <taxon>Eukaryota</taxon>
        <taxon>Metazoa</taxon>
        <taxon>Chordata</taxon>
        <taxon>Craniata</taxon>
        <taxon>Vertebrata</taxon>
        <taxon>Euteleostomi</taxon>
        <taxon>Actinopterygii</taxon>
        <taxon>Neopterygii</taxon>
        <taxon>Teleostei</taxon>
        <taxon>Protacanthopterygii</taxon>
        <taxon>Salmoniformes</taxon>
        <taxon>Salmonidae</taxon>
        <taxon>Salmoninae</taxon>
        <taxon>Oncorhynchus</taxon>
    </lineage>
</organism>
<evidence type="ECO:0000256" key="1">
    <source>
        <dbReference type="PROSITE-ProRule" id="PRU00259"/>
    </source>
</evidence>
<evidence type="ECO:0000313" key="3">
    <source>
        <dbReference type="Ensembl" id="ENSOTSP00005076588.2"/>
    </source>
</evidence>
<dbReference type="InterPro" id="IPR043379">
    <property type="entry name" value="ANKAR"/>
</dbReference>
<dbReference type="PROSITE" id="PS50176">
    <property type="entry name" value="ARM_REPEAT"/>
    <property type="match status" value="3"/>
</dbReference>
<dbReference type="InterPro" id="IPR016024">
    <property type="entry name" value="ARM-type_fold"/>
</dbReference>
<evidence type="ECO:0008006" key="5">
    <source>
        <dbReference type="Google" id="ProtNLM"/>
    </source>
</evidence>
<dbReference type="SUPFAM" id="SSF48371">
    <property type="entry name" value="ARM repeat"/>
    <property type="match status" value="2"/>
</dbReference>
<dbReference type="Proteomes" id="UP000694402">
    <property type="component" value="Unassembled WGS sequence"/>
</dbReference>
<accession>A0A8C8IGD8</accession>
<dbReference type="SMART" id="SM00185">
    <property type="entry name" value="ARM"/>
    <property type="match status" value="8"/>
</dbReference>
<dbReference type="SUPFAM" id="SSF48403">
    <property type="entry name" value="Ankyrin repeat"/>
    <property type="match status" value="1"/>
</dbReference>
<dbReference type="InterPro" id="IPR000225">
    <property type="entry name" value="Armadillo"/>
</dbReference>
<keyword evidence="4" id="KW-1185">Reference proteome</keyword>
<gene>
    <name evidence="3" type="primary">ANKAR</name>
</gene>
<dbReference type="Gene3D" id="1.25.40.20">
    <property type="entry name" value="Ankyrin repeat-containing domain"/>
    <property type="match status" value="1"/>
</dbReference>
<feature type="repeat" description="ARM" evidence="1">
    <location>
        <begin position="169"/>
        <end position="211"/>
    </location>
</feature>
<dbReference type="Ensembl" id="ENSOTST00005082984.2">
    <property type="protein sequence ID" value="ENSOTSP00005076588.2"/>
    <property type="gene ID" value="ENSOTSG00005036100.2"/>
</dbReference>
<feature type="compositionally biased region" description="Polar residues" evidence="2">
    <location>
        <begin position="747"/>
        <end position="764"/>
    </location>
</feature>
<dbReference type="GeneTree" id="ENSGT00680000100065"/>
<dbReference type="SMART" id="SM00248">
    <property type="entry name" value="ANK"/>
    <property type="match status" value="3"/>
</dbReference>
<sequence>MHLAAQCGSLEAISCLLALQADHRLVDRRGWMAVHFAAYYGQVACIQALCRKDPELVEMQTTAEYRSCPLLLTATSGSVEALDYMLSAGANWRRRDSKGNDVVQLAALYFHPKVLRHLISLGLPDLPVWKILVEMLHSEDHRRLEMAIRCLEALCVTAKSFWRDIMDAGGIPALLELMRSTRPALQRMAAAVVCHISERTPVCEALVRYGAVPVLVNLLGSQQAELHSRCALILADLAGHSDQYQSLIAQQGGVAPLVRLLGSDLHDVLVNTVRCIKALCVRSPGNQTAVALAGGIPQLVELLTVRSEVLQEEVCAALAELAKGHRENQDTICGVGAVAPLVLILRGRKIATQVTAARALEAIADHNPAIQARFLKKSAAKHLLRLLKVFQVEAREQGAVSLWALAGHTLKQQRLMAEHIGYHFILELILSSSDRMQYVGGAHTNNPNSQRVIAEAQAIPTLLELVKHQESLQVKVQVAQTLACVLLGNQDLQTTFWEKEKFTYETVLELLRVPDQDICLEAGYALSLFAYNNTTQQAAILQNGGIPIAMYEPFLNSRNEMERAKAAFQIVVLAKVITDTDQVTLSARGVTVLVDLLQSTNPNTVVLTAQLLASLAHTRAGIPDAIVTMGAVGHLCAHLYSEEEEVRTASSSALGYLTFNRHAHRLLLVECRNTPSMYNLLTQHLIEDAKISHIFTAEFERQKIVGLPSLSLEINGGPPVPQRNKKGLSKKTSRTPGLSVSAGHFGRTSSAPVLQLQPQRSRTANPKVRLQGEGPTHSSQPTLESLRLDKDSQWPWQKQ</sequence>
<feature type="region of interest" description="Disordered" evidence="2">
    <location>
        <begin position="710"/>
        <end position="799"/>
    </location>
</feature>
<dbReference type="InterPro" id="IPR011989">
    <property type="entry name" value="ARM-like"/>
</dbReference>
<feature type="repeat" description="ARM" evidence="1">
    <location>
        <begin position="252"/>
        <end position="294"/>
    </location>
</feature>
<reference evidence="3" key="1">
    <citation type="submission" date="2025-08" db="UniProtKB">
        <authorList>
            <consortium name="Ensembl"/>
        </authorList>
    </citation>
    <scope>IDENTIFICATION</scope>
</reference>
<dbReference type="Gene3D" id="1.25.10.10">
    <property type="entry name" value="Leucine-rich Repeat Variant"/>
    <property type="match status" value="3"/>
</dbReference>
<dbReference type="Pfam" id="PF00514">
    <property type="entry name" value="Arm"/>
    <property type="match status" value="3"/>
</dbReference>
<evidence type="ECO:0000256" key="2">
    <source>
        <dbReference type="SAM" id="MobiDB-lite"/>
    </source>
</evidence>
<dbReference type="InterPro" id="IPR036770">
    <property type="entry name" value="Ankyrin_rpt-contain_sf"/>
</dbReference>
<dbReference type="Pfam" id="PF12796">
    <property type="entry name" value="Ank_2"/>
    <property type="match status" value="1"/>
</dbReference>
<dbReference type="PANTHER" id="PTHR46464:SF1">
    <property type="entry name" value="ANKYRIN AND ARMADILLO REPEAT-CONTAINING PROTEIN"/>
    <property type="match status" value="1"/>
</dbReference>
<dbReference type="AlphaFoldDB" id="A0A8C8IGD8"/>
<evidence type="ECO:0000313" key="4">
    <source>
        <dbReference type="Proteomes" id="UP000694402"/>
    </source>
</evidence>
<reference evidence="3" key="2">
    <citation type="submission" date="2025-09" db="UniProtKB">
        <authorList>
            <consortium name="Ensembl"/>
        </authorList>
    </citation>
    <scope>IDENTIFICATION</scope>
</reference>
<dbReference type="PANTHER" id="PTHR46464">
    <property type="entry name" value="ANK_REP_REGION DOMAIN-CONTAINING PROTEIN"/>
    <property type="match status" value="1"/>
</dbReference>
<name>A0A8C8IGD8_ONCTS</name>